<organism evidence="2 3">
    <name type="scientific">Mycolicibacterium peregrinum</name>
    <name type="common">Mycobacterium peregrinum</name>
    <dbReference type="NCBI Taxonomy" id="43304"/>
    <lineage>
        <taxon>Bacteria</taxon>
        <taxon>Bacillati</taxon>
        <taxon>Actinomycetota</taxon>
        <taxon>Actinomycetes</taxon>
        <taxon>Mycobacteriales</taxon>
        <taxon>Mycobacteriaceae</taxon>
        <taxon>Mycolicibacterium</taxon>
    </lineage>
</organism>
<dbReference type="RefSeq" id="WP_064935299.1">
    <property type="nucleotide sequence ID" value="NZ_LZSO01000036.1"/>
</dbReference>
<comment type="caution">
    <text evidence="2">The sequence shown here is derived from an EMBL/GenBank/DDBJ whole genome shotgun (WGS) entry which is preliminary data.</text>
</comment>
<proteinExistence type="predicted"/>
<gene>
    <name evidence="2" type="ORF">A5792_27880</name>
</gene>
<evidence type="ECO:0000256" key="1">
    <source>
        <dbReference type="SAM" id="Phobius"/>
    </source>
</evidence>
<accession>A0A1A0QUI3</accession>
<protein>
    <submittedName>
        <fullName evidence="2">Uncharacterized protein</fullName>
    </submittedName>
</protein>
<feature type="transmembrane region" description="Helical" evidence="1">
    <location>
        <begin position="20"/>
        <end position="41"/>
    </location>
</feature>
<dbReference type="EMBL" id="LZSO01000036">
    <property type="protein sequence ID" value="OBB25578.1"/>
    <property type="molecule type" value="Genomic_DNA"/>
</dbReference>
<evidence type="ECO:0000313" key="3">
    <source>
        <dbReference type="Proteomes" id="UP000093902"/>
    </source>
</evidence>
<reference evidence="3" key="1">
    <citation type="submission" date="2016-06" db="EMBL/GenBank/DDBJ databases">
        <authorList>
            <person name="Sutton G."/>
            <person name="Brinkac L."/>
            <person name="Sanka R."/>
            <person name="Adams M."/>
            <person name="Lau E."/>
            <person name="Mehaffy C."/>
            <person name="Tameris M."/>
            <person name="Hatherill M."/>
            <person name="Hanekom W."/>
            <person name="Mahomed H."/>
            <person name="Mcshane H."/>
        </authorList>
    </citation>
    <scope>NUCLEOTIDE SEQUENCE [LARGE SCALE GENOMIC DNA]</scope>
    <source>
        <strain evidence="3">852002-51209_SCH5440388</strain>
    </source>
</reference>
<keyword evidence="1" id="KW-0812">Transmembrane</keyword>
<sequence length="483" mass="52053">MNDARPGFREWLRQMRWWHWLILVFCAAWMGGLLWLMTGLADEDPAQGLASPVVYSGDVGVPGQVLLPSLRRQPVPGWRMDLKTLLADVTRPQVEHVGDVGARAYFTVSGTERTTGRRSAWLLGVDVAQGVPSFPPVRIENPTQVTCLLNGAARVLCLNETYSGAPGEAWVVDAQTGAVLSRTVSALQFDAVNVNDQARVMQVGSYAVAYEPGVGWHGIDDQARFTWTVKAVAGDMTVLERQPGMPPSHIGVAKIGKDRSAAFSAADGTVLRKSGGKLLPMVGGFVEQERESQASRRSSKSFVVFDESGERVGRYEDKTGGPGLFEPHPSSTELPVLSLSLSDQILVLDNRGTPMSVIHDESDDPTASIRFLGAGMYLTENHWNSGGKSTTWRKFDLRNGNRVSSCGGLPMEEDRFVGSDGTVVVAPQAGFDDGEAPTIGVDLDTCAVLWKIPEPGPMWAVGSTLVQALPGSSELISLVPPAR</sequence>
<keyword evidence="1" id="KW-0472">Membrane</keyword>
<keyword evidence="1" id="KW-1133">Transmembrane helix</keyword>
<dbReference type="AlphaFoldDB" id="A0A1A0QUI3"/>
<dbReference type="OrthoDB" id="4609397at2"/>
<evidence type="ECO:0000313" key="2">
    <source>
        <dbReference type="EMBL" id="OBB25578.1"/>
    </source>
</evidence>
<dbReference type="STRING" id="43304.GCA_001403655_06283"/>
<dbReference type="Proteomes" id="UP000093902">
    <property type="component" value="Unassembled WGS sequence"/>
</dbReference>
<name>A0A1A0QUI3_MYCPR</name>